<comment type="caution">
    <text evidence="1">The sequence shown here is derived from an EMBL/GenBank/DDBJ whole genome shotgun (WGS) entry which is preliminary data.</text>
</comment>
<proteinExistence type="predicted"/>
<protein>
    <recommendedName>
        <fullName evidence="3">BTB domain-containing protein</fullName>
    </recommendedName>
</protein>
<gene>
    <name evidence="1" type="ORF">NP233_g6708</name>
</gene>
<dbReference type="Proteomes" id="UP001213000">
    <property type="component" value="Unassembled WGS sequence"/>
</dbReference>
<sequence>MGEILSPLAVELQKHPIYWFDEGSLILEVQDVHFRVHGALFQRHSPFLASTKLKKLIGTTLVTDDAHEGTMFVSCEADRGVTWRDIEILLGHMYHDFPLSSESSLERIIAVLRSTSPQQLDMPKPHAHAKQIFASYFDSRNLSEIKPEVLYEALPIARILRIMPVLKKILYHTMVVANLDPDDAEGTLSDPQKQTTASTLPALTNDAGKHQLTESDAKLCKSLMARVIDHFTPMLFTVATTGHMACTDVLADTWMTLVISPAINDGGVYKPIETLERMKGINWGEHGLCSTCVAEKCEEWSEEQEAVWAMIEKWLEDKVDI</sequence>
<dbReference type="AlphaFoldDB" id="A0AAD5VTW5"/>
<evidence type="ECO:0008006" key="3">
    <source>
        <dbReference type="Google" id="ProtNLM"/>
    </source>
</evidence>
<evidence type="ECO:0000313" key="2">
    <source>
        <dbReference type="Proteomes" id="UP001213000"/>
    </source>
</evidence>
<accession>A0AAD5VTW5</accession>
<name>A0AAD5VTW5_9AGAR</name>
<evidence type="ECO:0000313" key="1">
    <source>
        <dbReference type="EMBL" id="KAJ3566901.1"/>
    </source>
</evidence>
<dbReference type="EMBL" id="JANIEX010000452">
    <property type="protein sequence ID" value="KAJ3566901.1"/>
    <property type="molecule type" value="Genomic_DNA"/>
</dbReference>
<keyword evidence="2" id="KW-1185">Reference proteome</keyword>
<reference evidence="1" key="1">
    <citation type="submission" date="2022-07" db="EMBL/GenBank/DDBJ databases">
        <title>Genome Sequence of Leucocoprinus birnbaumii.</title>
        <authorList>
            <person name="Buettner E."/>
        </authorList>
    </citation>
    <scope>NUCLEOTIDE SEQUENCE</scope>
    <source>
        <strain evidence="1">VT141</strain>
    </source>
</reference>
<organism evidence="1 2">
    <name type="scientific">Leucocoprinus birnbaumii</name>
    <dbReference type="NCBI Taxonomy" id="56174"/>
    <lineage>
        <taxon>Eukaryota</taxon>
        <taxon>Fungi</taxon>
        <taxon>Dikarya</taxon>
        <taxon>Basidiomycota</taxon>
        <taxon>Agaricomycotina</taxon>
        <taxon>Agaricomycetes</taxon>
        <taxon>Agaricomycetidae</taxon>
        <taxon>Agaricales</taxon>
        <taxon>Agaricineae</taxon>
        <taxon>Agaricaceae</taxon>
        <taxon>Leucocoprinus</taxon>
    </lineage>
</organism>